<feature type="region of interest" description="Disordered" evidence="1">
    <location>
        <begin position="94"/>
        <end position="119"/>
    </location>
</feature>
<organism evidence="2 3">
    <name type="scientific">Araneus ventricosus</name>
    <name type="common">Orbweaver spider</name>
    <name type="synonym">Epeira ventricosa</name>
    <dbReference type="NCBI Taxonomy" id="182803"/>
    <lineage>
        <taxon>Eukaryota</taxon>
        <taxon>Metazoa</taxon>
        <taxon>Ecdysozoa</taxon>
        <taxon>Arthropoda</taxon>
        <taxon>Chelicerata</taxon>
        <taxon>Arachnida</taxon>
        <taxon>Araneae</taxon>
        <taxon>Araneomorphae</taxon>
        <taxon>Entelegynae</taxon>
        <taxon>Araneoidea</taxon>
        <taxon>Araneidae</taxon>
        <taxon>Araneus</taxon>
    </lineage>
</organism>
<evidence type="ECO:0000256" key="1">
    <source>
        <dbReference type="SAM" id="MobiDB-lite"/>
    </source>
</evidence>
<comment type="caution">
    <text evidence="2">The sequence shown here is derived from an EMBL/GenBank/DDBJ whole genome shotgun (WGS) entry which is preliminary data.</text>
</comment>
<sequence length="119" mass="13526">MKFVLLSRFNQDALQHYFSQVRRRGGINDHPIPVYFLQSTRMLLAEGMFVMCGNANCEPDDDIILESTQIIPQTLALRAAPLLRSYDLFSQLDDCPQKKKSTNPPLGTQGPAPELYLRK</sequence>
<protein>
    <submittedName>
        <fullName evidence="2">Uncharacterized protein</fullName>
    </submittedName>
</protein>
<gene>
    <name evidence="2" type="ORF">AVEN_8764_1</name>
</gene>
<name>A0A4Y2SXQ1_ARAVE</name>
<dbReference type="OrthoDB" id="6769653at2759"/>
<reference evidence="2 3" key="1">
    <citation type="journal article" date="2019" name="Sci. Rep.">
        <title>Orb-weaving spider Araneus ventricosus genome elucidates the spidroin gene catalogue.</title>
        <authorList>
            <person name="Kono N."/>
            <person name="Nakamura H."/>
            <person name="Ohtoshi R."/>
            <person name="Moran D.A.P."/>
            <person name="Shinohara A."/>
            <person name="Yoshida Y."/>
            <person name="Fujiwara M."/>
            <person name="Mori M."/>
            <person name="Tomita M."/>
            <person name="Arakawa K."/>
        </authorList>
    </citation>
    <scope>NUCLEOTIDE SEQUENCE [LARGE SCALE GENOMIC DNA]</scope>
</reference>
<dbReference type="AlphaFoldDB" id="A0A4Y2SXQ1"/>
<evidence type="ECO:0000313" key="2">
    <source>
        <dbReference type="EMBL" id="GBN92423.1"/>
    </source>
</evidence>
<dbReference type="Proteomes" id="UP000499080">
    <property type="component" value="Unassembled WGS sequence"/>
</dbReference>
<evidence type="ECO:0000313" key="3">
    <source>
        <dbReference type="Proteomes" id="UP000499080"/>
    </source>
</evidence>
<keyword evidence="3" id="KW-1185">Reference proteome</keyword>
<dbReference type="EMBL" id="BGPR01024373">
    <property type="protein sequence ID" value="GBN92423.1"/>
    <property type="molecule type" value="Genomic_DNA"/>
</dbReference>
<accession>A0A4Y2SXQ1</accession>
<proteinExistence type="predicted"/>